<accession>A0A067MGP4</accession>
<sequence>MRILILAFQLSTLPERAKIGSMELAGYSINAHFFGAGTLEPTLVHTWRVAIRSSCAPSPFPARHADAHRIGSLSIYCGVYTLSCDPAAQSHLTQQLGLDAHGYSQVDFSKLCAGGQLIIGCAPVTRPYHKDKCLIVRETPASLRRGGREDRYGLIQCQG</sequence>
<dbReference type="AlphaFoldDB" id="A0A067MGP4"/>
<evidence type="ECO:0000313" key="1">
    <source>
        <dbReference type="EMBL" id="KDQ14699.1"/>
    </source>
</evidence>
<reference evidence="2" key="1">
    <citation type="journal article" date="2014" name="Proc. Natl. Acad. Sci. U.S.A.">
        <title>Extensive sampling of basidiomycete genomes demonstrates inadequacy of the white-rot/brown-rot paradigm for wood decay fungi.</title>
        <authorList>
            <person name="Riley R."/>
            <person name="Salamov A.A."/>
            <person name="Brown D.W."/>
            <person name="Nagy L.G."/>
            <person name="Floudas D."/>
            <person name="Held B.W."/>
            <person name="Levasseur A."/>
            <person name="Lombard V."/>
            <person name="Morin E."/>
            <person name="Otillar R."/>
            <person name="Lindquist E.A."/>
            <person name="Sun H."/>
            <person name="LaButti K.M."/>
            <person name="Schmutz J."/>
            <person name="Jabbour D."/>
            <person name="Luo H."/>
            <person name="Baker S.E."/>
            <person name="Pisabarro A.G."/>
            <person name="Walton J.D."/>
            <person name="Blanchette R.A."/>
            <person name="Henrissat B."/>
            <person name="Martin F."/>
            <person name="Cullen D."/>
            <person name="Hibbett D.S."/>
            <person name="Grigoriev I.V."/>
        </authorList>
    </citation>
    <scope>NUCLEOTIDE SEQUENCE [LARGE SCALE GENOMIC DNA]</scope>
    <source>
        <strain evidence="2">FD-172 SS1</strain>
    </source>
</reference>
<dbReference type="InParanoid" id="A0A067MGP4"/>
<dbReference type="EMBL" id="KL198036">
    <property type="protein sequence ID" value="KDQ14699.1"/>
    <property type="molecule type" value="Genomic_DNA"/>
</dbReference>
<keyword evidence="2" id="KW-1185">Reference proteome</keyword>
<name>A0A067MGP4_BOTB1</name>
<gene>
    <name evidence="1" type="ORF">BOTBODRAFT_32463</name>
</gene>
<protein>
    <submittedName>
        <fullName evidence="1">Uncharacterized protein</fullName>
    </submittedName>
</protein>
<dbReference type="HOGENOM" id="CLU_1660443_0_0_1"/>
<organism evidence="1 2">
    <name type="scientific">Botryobasidium botryosum (strain FD-172 SS1)</name>
    <dbReference type="NCBI Taxonomy" id="930990"/>
    <lineage>
        <taxon>Eukaryota</taxon>
        <taxon>Fungi</taxon>
        <taxon>Dikarya</taxon>
        <taxon>Basidiomycota</taxon>
        <taxon>Agaricomycotina</taxon>
        <taxon>Agaricomycetes</taxon>
        <taxon>Cantharellales</taxon>
        <taxon>Botryobasidiaceae</taxon>
        <taxon>Botryobasidium</taxon>
    </lineage>
</organism>
<proteinExistence type="predicted"/>
<dbReference type="Proteomes" id="UP000027195">
    <property type="component" value="Unassembled WGS sequence"/>
</dbReference>
<evidence type="ECO:0000313" key="2">
    <source>
        <dbReference type="Proteomes" id="UP000027195"/>
    </source>
</evidence>